<gene>
    <name evidence="3" type="ORF">AYL99_07229</name>
</gene>
<dbReference type="SUPFAM" id="SSF81383">
    <property type="entry name" value="F-box domain"/>
    <property type="match status" value="1"/>
</dbReference>
<feature type="compositionally biased region" description="Basic and acidic residues" evidence="1">
    <location>
        <begin position="697"/>
        <end position="711"/>
    </location>
</feature>
<dbReference type="SMART" id="SM00367">
    <property type="entry name" value="LRR_CC"/>
    <property type="match status" value="6"/>
</dbReference>
<dbReference type="GO" id="GO:0031146">
    <property type="term" value="P:SCF-dependent proteasomal ubiquitin-dependent protein catabolic process"/>
    <property type="evidence" value="ECO:0007669"/>
    <property type="project" value="TreeGrafter"/>
</dbReference>
<dbReference type="PANTHER" id="PTHR13318">
    <property type="entry name" value="PARTNER OF PAIRED, ISOFORM B-RELATED"/>
    <property type="match status" value="1"/>
</dbReference>
<protein>
    <recommendedName>
        <fullName evidence="2">F-box domain-containing protein</fullName>
    </recommendedName>
</protein>
<sequence length="747" mass="84221">MEQQQSITAAIPSTVTFSSSSQHRQTDSPRPMTPSSPLMEAQTAFDQPVKLKGRHRLLQGLQRMSSSPSLAKLGRNRSSEKVYKSGQKASISCVSLNSPPSTYSLSPHVSYALSNGFSTAPTTPGSPCSQQSYFETNARLRPLDPNEITTVPVPADIRTSKPLSVPLPEISEKPFPRRPNFNFWKDLPYEIRVYILGFLSPKEIIRVSAVSQQWHDMCFDGQLWTSLDCQTYYQQITSDALIKIMLKAGAFVKNLNLRGCVQLRDQWLSLGTRMTNQECRNLENFSIEGCKIERSSIHFFLLRNPRLLHINMPSMQNINNATMKIIATHCPQLELLNIDWCSQIDTKGLKKVIQSCPNLTDLRASEVRGLDDNEFMLELFQRNSLERLILQHCDSLTDEALKIMIHGIDPERDVLTDRPAVPPRRLRHLDISRCRSLTDRGLQALAYNVPYLEGLRTCQNTALTDDAFEELLQSTHRLTHLEVEEVDSLTNATLINLSKSKAAKTLEHLSISYCEQIGDIGVLPLLKACPHIKSLCLDNTRISDLVLMEASEQVRKRGSTTKKSQRPAKGLELVAFDCANVTWAGVREILQGNGRVMQGRKKSVVQTFNGEDEFGEKQEIRKTVEIQTLLYPTEIIHLKAFYGWQQTVEEHYKRCVTGRWGAAARLEQKWAEWMVASEEVGGVGHGWSSRRRRRRAREAEYRVRDDEDGATHDTGTGEDDGSGQEFAAGRPPRGGRRRARSGGCVVM</sequence>
<dbReference type="PROSITE" id="PS50181">
    <property type="entry name" value="FBOX"/>
    <property type="match status" value="1"/>
</dbReference>
<feature type="region of interest" description="Disordered" evidence="1">
    <location>
        <begin position="1"/>
        <end position="44"/>
    </location>
</feature>
<dbReference type="InterPro" id="IPR057207">
    <property type="entry name" value="FBXL15_LRR"/>
</dbReference>
<evidence type="ECO:0000313" key="3">
    <source>
        <dbReference type="EMBL" id="OAP58139.1"/>
    </source>
</evidence>
<feature type="domain" description="F-box" evidence="2">
    <location>
        <begin position="181"/>
        <end position="227"/>
    </location>
</feature>
<dbReference type="Proteomes" id="UP000078343">
    <property type="component" value="Unassembled WGS sequence"/>
</dbReference>
<accession>A0A178ZEC4</accession>
<dbReference type="SUPFAM" id="SSF52047">
    <property type="entry name" value="RNI-like"/>
    <property type="match status" value="1"/>
</dbReference>
<dbReference type="STRING" id="1367422.A0A178ZEC4"/>
<evidence type="ECO:0000256" key="1">
    <source>
        <dbReference type="SAM" id="MobiDB-lite"/>
    </source>
</evidence>
<dbReference type="RefSeq" id="XP_018691506.1">
    <property type="nucleotide sequence ID" value="XM_018838738.1"/>
</dbReference>
<reference evidence="3 4" key="1">
    <citation type="submission" date="2016-04" db="EMBL/GenBank/DDBJ databases">
        <title>Draft genome of Fonsecaea erecta CBS 125763.</title>
        <authorList>
            <person name="Weiss V.A."/>
            <person name="Vicente V.A."/>
            <person name="Raittz R.T."/>
            <person name="Moreno L.F."/>
            <person name="De Souza E.M."/>
            <person name="Pedrosa F.O."/>
            <person name="Steffens M.B."/>
            <person name="Faoro H."/>
            <person name="Tadra-Sfeir M.Z."/>
            <person name="Najafzadeh M.J."/>
            <person name="Felipe M.S."/>
            <person name="Teixeira M."/>
            <person name="Sun J."/>
            <person name="Xi L."/>
            <person name="Gomes R."/>
            <person name="De Azevedo C.M."/>
            <person name="Salgado C.G."/>
            <person name="Da Silva M.B."/>
            <person name="Nascimento M.F."/>
            <person name="Queiroz-Telles F."/>
            <person name="Attili D.S."/>
            <person name="Gorbushina A."/>
        </authorList>
    </citation>
    <scope>NUCLEOTIDE SEQUENCE [LARGE SCALE GENOMIC DNA]</scope>
    <source>
        <strain evidence="3 4">CBS 125763</strain>
    </source>
</reference>
<comment type="caution">
    <text evidence="3">The sequence shown here is derived from an EMBL/GenBank/DDBJ whole genome shotgun (WGS) entry which is preliminary data.</text>
</comment>
<evidence type="ECO:0000259" key="2">
    <source>
        <dbReference type="PROSITE" id="PS50181"/>
    </source>
</evidence>
<evidence type="ECO:0000313" key="4">
    <source>
        <dbReference type="Proteomes" id="UP000078343"/>
    </source>
</evidence>
<feature type="region of interest" description="Disordered" evidence="1">
    <location>
        <begin position="682"/>
        <end position="747"/>
    </location>
</feature>
<keyword evidence="4" id="KW-1185">Reference proteome</keyword>
<feature type="compositionally biased region" description="Polar residues" evidence="1">
    <location>
        <begin position="1"/>
        <end position="23"/>
    </location>
</feature>
<proteinExistence type="predicted"/>
<dbReference type="GeneID" id="30011397"/>
<dbReference type="InterPro" id="IPR036047">
    <property type="entry name" value="F-box-like_dom_sf"/>
</dbReference>
<dbReference type="Gene3D" id="3.80.10.10">
    <property type="entry name" value="Ribonuclease Inhibitor"/>
    <property type="match status" value="3"/>
</dbReference>
<dbReference type="InterPro" id="IPR032675">
    <property type="entry name" value="LRR_dom_sf"/>
</dbReference>
<dbReference type="Pfam" id="PF25372">
    <property type="entry name" value="DUF7885"/>
    <property type="match status" value="1"/>
</dbReference>
<name>A0A178ZEC4_9EURO</name>
<feature type="region of interest" description="Disordered" evidence="1">
    <location>
        <begin position="60"/>
        <end position="82"/>
    </location>
</feature>
<dbReference type="EMBL" id="LVYI01000006">
    <property type="protein sequence ID" value="OAP58139.1"/>
    <property type="molecule type" value="Genomic_DNA"/>
</dbReference>
<dbReference type="OrthoDB" id="550575at2759"/>
<dbReference type="AlphaFoldDB" id="A0A178ZEC4"/>
<dbReference type="GO" id="GO:0019005">
    <property type="term" value="C:SCF ubiquitin ligase complex"/>
    <property type="evidence" value="ECO:0007669"/>
    <property type="project" value="TreeGrafter"/>
</dbReference>
<dbReference type="InterPro" id="IPR006553">
    <property type="entry name" value="Leu-rich_rpt_Cys-con_subtyp"/>
</dbReference>
<dbReference type="Pfam" id="PF12937">
    <property type="entry name" value="F-box-like"/>
    <property type="match status" value="1"/>
</dbReference>
<dbReference type="InterPro" id="IPR001810">
    <property type="entry name" value="F-box_dom"/>
</dbReference>
<organism evidence="3 4">
    <name type="scientific">Fonsecaea erecta</name>
    <dbReference type="NCBI Taxonomy" id="1367422"/>
    <lineage>
        <taxon>Eukaryota</taxon>
        <taxon>Fungi</taxon>
        <taxon>Dikarya</taxon>
        <taxon>Ascomycota</taxon>
        <taxon>Pezizomycotina</taxon>
        <taxon>Eurotiomycetes</taxon>
        <taxon>Chaetothyriomycetidae</taxon>
        <taxon>Chaetothyriales</taxon>
        <taxon>Herpotrichiellaceae</taxon>
        <taxon>Fonsecaea</taxon>
    </lineage>
</organism>